<dbReference type="InterPro" id="IPR016024">
    <property type="entry name" value="ARM-type_fold"/>
</dbReference>
<protein>
    <submittedName>
        <fullName evidence="6">PVC-type heme-binding CxxCH protein</fullName>
    </submittedName>
</protein>
<comment type="caution">
    <text evidence="6">The sequence shown here is derived from an EMBL/GenBank/DDBJ whole genome shotgun (WGS) entry which is preliminary data.</text>
</comment>
<dbReference type="Gene3D" id="1.25.10.10">
    <property type="entry name" value="Leucine-rich Repeat Variant"/>
    <property type="match status" value="1"/>
</dbReference>
<dbReference type="NCBIfam" id="TIGR02604">
    <property type="entry name" value="Piru_Ver_Nterm"/>
    <property type="match status" value="1"/>
</dbReference>
<dbReference type="InterPro" id="IPR036909">
    <property type="entry name" value="Cyt_c-like_dom_sf"/>
</dbReference>
<accession>A0ABV5CA96</accession>
<dbReference type="Gene3D" id="1.10.760.10">
    <property type="entry name" value="Cytochrome c-like domain"/>
    <property type="match status" value="1"/>
</dbReference>
<dbReference type="PANTHER" id="PTHR33546">
    <property type="entry name" value="LARGE, MULTIFUNCTIONAL SECRETED PROTEIN-RELATED"/>
    <property type="match status" value="1"/>
</dbReference>
<dbReference type="InterPro" id="IPR011042">
    <property type="entry name" value="6-blade_b-propeller_TolB-like"/>
</dbReference>
<evidence type="ECO:0000313" key="7">
    <source>
        <dbReference type="Proteomes" id="UP001580928"/>
    </source>
</evidence>
<dbReference type="InterPro" id="IPR009056">
    <property type="entry name" value="Cyt_c-like_dom"/>
</dbReference>
<dbReference type="InterPro" id="IPR011041">
    <property type="entry name" value="Quinoprot_gluc/sorb_DH_b-prop"/>
</dbReference>
<proteinExistence type="predicted"/>
<dbReference type="RefSeq" id="WP_375556034.1">
    <property type="nucleotide sequence ID" value="NZ_JBBVGT010000001.1"/>
</dbReference>
<gene>
    <name evidence="6" type="ORF">WKR92_01275</name>
</gene>
<name>A0ABV5CA96_9SPHI</name>
<keyword evidence="2 4" id="KW-0479">Metal-binding</keyword>
<organism evidence="6 7">
    <name type="scientific">Albibacterium profundi</name>
    <dbReference type="NCBI Taxonomy" id="3134906"/>
    <lineage>
        <taxon>Bacteria</taxon>
        <taxon>Pseudomonadati</taxon>
        <taxon>Bacteroidota</taxon>
        <taxon>Sphingobacteriia</taxon>
        <taxon>Sphingobacteriales</taxon>
        <taxon>Sphingobacteriaceae</taxon>
        <taxon>Albibacterium</taxon>
    </lineage>
</organism>
<evidence type="ECO:0000313" key="6">
    <source>
        <dbReference type="EMBL" id="MFB5944455.1"/>
    </source>
</evidence>
<dbReference type="Gene3D" id="2.120.10.30">
    <property type="entry name" value="TolB, C-terminal domain"/>
    <property type="match status" value="1"/>
</dbReference>
<evidence type="ECO:0000256" key="4">
    <source>
        <dbReference type="PROSITE-ProRule" id="PRU00433"/>
    </source>
</evidence>
<dbReference type="PROSITE" id="PS51007">
    <property type="entry name" value="CYTC"/>
    <property type="match status" value="1"/>
</dbReference>
<dbReference type="InterPro" id="IPR011989">
    <property type="entry name" value="ARM-like"/>
</dbReference>
<evidence type="ECO:0000259" key="5">
    <source>
        <dbReference type="PROSITE" id="PS51007"/>
    </source>
</evidence>
<dbReference type="SUPFAM" id="SSF46626">
    <property type="entry name" value="Cytochrome c"/>
    <property type="match status" value="1"/>
</dbReference>
<sequence>MKKHLALASFVTFLIYFSSCGTDVQKSSQTVPIDSAFIDSLVKYAPPLSPGDALRTMVVEEGFDVMLVASEPLVNSPIAMSFDNDGRLWVLEMTSFMPDVEGEGEKAPTSKIVILEDRDSDGDYDERKVFLDSLVLPRAMSFVGDGILVAEPPYLWYYDIEDDQPINKQLVDSAYASGENVEHQSNGLLRGLDNWIYNSNHDKRYRLVDGEWRVEKTHLRGQWGVTKDNYGHLYYNNNSQNLLGDYFFPSLGSNNNNLHRVAGYNERIVRNNRVFPIRQTTGINRGYQTGMLDSNLRLVNFTAASGPVIYRGDLLGEDFKNNAFVGEPSANLIKRNTLSREGNKVVGEQAYEGREFLASYDERFRPVTLYNGPDGALYVVDMYRGILQHKLYITEYLRKEINQRDLDAPITYGRIYKIIPEGSKPSPVKISHKPKDLLKLLGHANGWARDRAQQLIVDRRLMQLVPDLKENVKEASDPLLRIHSLWTLEGLGALEPEDVMTLLESDDWNLREQALVVMRAVVNRDNYQEFLSIQQEMIENRDSLAAPYIAFQSYLFDDLDQSATEQLRVDLVKAFPGNNYVSDAVISNLEGVEQEFQTKLIDNQVDTSRHIQKRLASVLRDIEKNKNRPAVNPLVSRYPRGAALFKNTCQTCHGEDGEGIDLLAPPLNNSEWVTGDKDRLITLVLYGLSGPIEVNGQKYEDIVGQMPGIGSNRDIVDAEIAELLSFIRQSWNNDASTVSRPDIIKIRNKYGDRQKSFTAEELKNQ</sequence>
<dbReference type="Proteomes" id="UP001580928">
    <property type="component" value="Unassembled WGS sequence"/>
</dbReference>
<dbReference type="SUPFAM" id="SSF48371">
    <property type="entry name" value="ARM repeat"/>
    <property type="match status" value="1"/>
</dbReference>
<dbReference type="Pfam" id="PF13442">
    <property type="entry name" value="Cytochrome_CBB3"/>
    <property type="match status" value="1"/>
</dbReference>
<dbReference type="InterPro" id="IPR013428">
    <property type="entry name" value="Membrane-bound_put_N"/>
</dbReference>
<feature type="domain" description="Cytochrome c" evidence="5">
    <location>
        <begin position="636"/>
        <end position="731"/>
    </location>
</feature>
<reference evidence="6 7" key="1">
    <citation type="submission" date="2024-04" db="EMBL/GenBank/DDBJ databases">
        <title>Albibacterium profundi sp. nov., isolated from sediment of the Challenger Deep of Mariana Trench.</title>
        <authorList>
            <person name="Wang Y."/>
        </authorList>
    </citation>
    <scope>NUCLEOTIDE SEQUENCE [LARGE SCALE GENOMIC DNA]</scope>
    <source>
        <strain evidence="6 7">RHL897</strain>
    </source>
</reference>
<dbReference type="InterPro" id="IPR055557">
    <property type="entry name" value="DUF7133"/>
</dbReference>
<keyword evidence="3 4" id="KW-0408">Iron</keyword>
<evidence type="ECO:0000256" key="1">
    <source>
        <dbReference type="ARBA" id="ARBA00022617"/>
    </source>
</evidence>
<dbReference type="EMBL" id="JBBVGT010000001">
    <property type="protein sequence ID" value="MFB5944455.1"/>
    <property type="molecule type" value="Genomic_DNA"/>
</dbReference>
<dbReference type="Pfam" id="PF23500">
    <property type="entry name" value="DUF7133"/>
    <property type="match status" value="1"/>
</dbReference>
<dbReference type="PANTHER" id="PTHR33546:SF1">
    <property type="entry name" value="LARGE, MULTIFUNCTIONAL SECRETED PROTEIN"/>
    <property type="match status" value="1"/>
</dbReference>
<evidence type="ECO:0000256" key="2">
    <source>
        <dbReference type="ARBA" id="ARBA00022723"/>
    </source>
</evidence>
<evidence type="ECO:0000256" key="3">
    <source>
        <dbReference type="ARBA" id="ARBA00023004"/>
    </source>
</evidence>
<dbReference type="SUPFAM" id="SSF50952">
    <property type="entry name" value="Soluble quinoprotein glucose dehydrogenase"/>
    <property type="match status" value="1"/>
</dbReference>
<keyword evidence="1 4" id="KW-0349">Heme</keyword>
<keyword evidence="7" id="KW-1185">Reference proteome</keyword>